<dbReference type="GO" id="GO:0046872">
    <property type="term" value="F:metal ion binding"/>
    <property type="evidence" value="ECO:0007669"/>
    <property type="project" value="UniProtKB-KW"/>
</dbReference>
<evidence type="ECO:0000256" key="3">
    <source>
        <dbReference type="ARBA" id="ARBA00022840"/>
    </source>
</evidence>
<dbReference type="GO" id="GO:0035999">
    <property type="term" value="P:tetrahydrofolate interconversion"/>
    <property type="evidence" value="ECO:0007669"/>
    <property type="project" value="TreeGrafter"/>
</dbReference>
<gene>
    <name evidence="6" type="ORF">CLVI_15030</name>
</gene>
<keyword evidence="5" id="KW-0460">Magnesium</keyword>
<dbReference type="InterPro" id="IPR037171">
    <property type="entry name" value="NagB/RpiA_transferase-like"/>
</dbReference>
<accession>A0A2T0BFP5</accession>
<dbReference type="InterPro" id="IPR024185">
    <property type="entry name" value="FTHF_cligase-like_sf"/>
</dbReference>
<dbReference type="PIRSF" id="PIRSF006806">
    <property type="entry name" value="FTHF_cligase"/>
    <property type="match status" value="1"/>
</dbReference>
<evidence type="ECO:0000256" key="2">
    <source>
        <dbReference type="ARBA" id="ARBA00022741"/>
    </source>
</evidence>
<sequence length="190" mass="22038">MKNKIRKDIIGKRDSLDLEKKRNFDKIIIGKLKETEEYKKSKNIFIYIGFGSEIDTAKYIEEFLMEGKKVFVPRTNMVIKTMDAVEITSLKELERNKFGILEPNKNKESIDKNQLQLIIMPGVAFDIDKGRIGYGGGYYDKYMEYIAEGIPKIALAYELQIIDKVPREDHDILPDSIITEKRTIIQPVLE</sequence>
<dbReference type="AlphaFoldDB" id="A0A2T0BFP5"/>
<dbReference type="RefSeq" id="WP_106059496.1">
    <property type="nucleotide sequence ID" value="NZ_PVXQ01000013.1"/>
</dbReference>
<comment type="catalytic activity">
    <reaction evidence="5">
        <text>(6S)-5-formyl-5,6,7,8-tetrahydrofolate + ATP = (6R)-5,10-methenyltetrahydrofolate + ADP + phosphate</text>
        <dbReference type="Rhea" id="RHEA:10488"/>
        <dbReference type="ChEBI" id="CHEBI:30616"/>
        <dbReference type="ChEBI" id="CHEBI:43474"/>
        <dbReference type="ChEBI" id="CHEBI:57455"/>
        <dbReference type="ChEBI" id="CHEBI:57457"/>
        <dbReference type="ChEBI" id="CHEBI:456216"/>
        <dbReference type="EC" id="6.3.3.2"/>
    </reaction>
</comment>
<feature type="binding site" evidence="4">
    <location>
        <position position="53"/>
    </location>
    <ligand>
        <name>substrate</name>
    </ligand>
</feature>
<keyword evidence="6" id="KW-0436">Ligase</keyword>
<dbReference type="SUPFAM" id="SSF100950">
    <property type="entry name" value="NagB/RpiA/CoA transferase-like"/>
    <property type="match status" value="1"/>
</dbReference>
<protein>
    <recommendedName>
        <fullName evidence="5">5-formyltetrahydrofolate cyclo-ligase</fullName>
        <ecNumber evidence="5">6.3.3.2</ecNumber>
    </recommendedName>
</protein>
<feature type="binding site" evidence="4">
    <location>
        <begin position="131"/>
        <end position="139"/>
    </location>
    <ligand>
        <name>ATP</name>
        <dbReference type="ChEBI" id="CHEBI:30616"/>
    </ligand>
</feature>
<dbReference type="EMBL" id="PVXQ01000013">
    <property type="protein sequence ID" value="PRR82694.1"/>
    <property type="molecule type" value="Genomic_DNA"/>
</dbReference>
<keyword evidence="3 4" id="KW-0067">ATP-binding</keyword>
<name>A0A2T0BFP5_9CLOT</name>
<comment type="cofactor">
    <cofactor evidence="5">
        <name>Mg(2+)</name>
        <dbReference type="ChEBI" id="CHEBI:18420"/>
    </cofactor>
</comment>
<evidence type="ECO:0000256" key="5">
    <source>
        <dbReference type="RuleBase" id="RU361279"/>
    </source>
</evidence>
<dbReference type="PANTHER" id="PTHR23407">
    <property type="entry name" value="ATPASE INHIBITOR/5-FORMYLTETRAHYDROFOLATE CYCLO-LIGASE"/>
    <property type="match status" value="1"/>
</dbReference>
<evidence type="ECO:0000256" key="4">
    <source>
        <dbReference type="PIRSR" id="PIRSR006806-1"/>
    </source>
</evidence>
<proteinExistence type="inferred from homology"/>
<keyword evidence="5" id="KW-0479">Metal-binding</keyword>
<feature type="binding site" evidence="4">
    <location>
        <position position="48"/>
    </location>
    <ligand>
        <name>substrate</name>
    </ligand>
</feature>
<evidence type="ECO:0000313" key="7">
    <source>
        <dbReference type="Proteomes" id="UP000239471"/>
    </source>
</evidence>
<dbReference type="PANTHER" id="PTHR23407:SF1">
    <property type="entry name" value="5-FORMYLTETRAHYDROFOLATE CYCLO-LIGASE"/>
    <property type="match status" value="1"/>
</dbReference>
<dbReference type="GO" id="GO:0009396">
    <property type="term" value="P:folic acid-containing compound biosynthetic process"/>
    <property type="evidence" value="ECO:0007669"/>
    <property type="project" value="TreeGrafter"/>
</dbReference>
<organism evidence="6 7">
    <name type="scientific">Clostridium vincentii</name>
    <dbReference type="NCBI Taxonomy" id="52704"/>
    <lineage>
        <taxon>Bacteria</taxon>
        <taxon>Bacillati</taxon>
        <taxon>Bacillota</taxon>
        <taxon>Clostridia</taxon>
        <taxon>Eubacteriales</taxon>
        <taxon>Clostridiaceae</taxon>
        <taxon>Clostridium</taxon>
    </lineage>
</organism>
<reference evidence="6 7" key="1">
    <citation type="submission" date="2018-03" db="EMBL/GenBank/DDBJ databases">
        <title>Genome sequence of Clostridium vincentii DSM 10228.</title>
        <authorList>
            <person name="Poehlein A."/>
            <person name="Daniel R."/>
        </authorList>
    </citation>
    <scope>NUCLEOTIDE SEQUENCE [LARGE SCALE GENOMIC DNA]</scope>
    <source>
        <strain evidence="6 7">DSM 10228</strain>
    </source>
</reference>
<dbReference type="OrthoDB" id="9801938at2"/>
<keyword evidence="7" id="KW-1185">Reference proteome</keyword>
<comment type="similarity">
    <text evidence="1 5">Belongs to the 5-formyltetrahydrofolate cyclo-ligase family.</text>
</comment>
<dbReference type="NCBIfam" id="TIGR02727">
    <property type="entry name" value="MTHFS_bact"/>
    <property type="match status" value="1"/>
</dbReference>
<feature type="binding site" evidence="4">
    <location>
        <begin position="2"/>
        <end position="6"/>
    </location>
    <ligand>
        <name>ATP</name>
        <dbReference type="ChEBI" id="CHEBI:30616"/>
    </ligand>
</feature>
<dbReference type="InterPro" id="IPR002698">
    <property type="entry name" value="FTHF_cligase"/>
</dbReference>
<dbReference type="GO" id="GO:0030272">
    <property type="term" value="F:5-formyltetrahydrofolate cyclo-ligase activity"/>
    <property type="evidence" value="ECO:0007669"/>
    <property type="project" value="UniProtKB-EC"/>
</dbReference>
<dbReference type="Gene3D" id="3.40.50.10420">
    <property type="entry name" value="NagB/RpiA/CoA transferase-like"/>
    <property type="match status" value="1"/>
</dbReference>
<evidence type="ECO:0000313" key="6">
    <source>
        <dbReference type="EMBL" id="PRR82694.1"/>
    </source>
</evidence>
<comment type="caution">
    <text evidence="6">The sequence shown here is derived from an EMBL/GenBank/DDBJ whole genome shotgun (WGS) entry which is preliminary data.</text>
</comment>
<evidence type="ECO:0000256" key="1">
    <source>
        <dbReference type="ARBA" id="ARBA00010638"/>
    </source>
</evidence>
<keyword evidence="2 4" id="KW-0547">Nucleotide-binding</keyword>
<dbReference type="EC" id="6.3.3.2" evidence="5"/>
<dbReference type="Pfam" id="PF01812">
    <property type="entry name" value="5-FTHF_cyc-lig"/>
    <property type="match status" value="1"/>
</dbReference>
<dbReference type="Proteomes" id="UP000239471">
    <property type="component" value="Unassembled WGS sequence"/>
</dbReference>
<dbReference type="GO" id="GO:0005524">
    <property type="term" value="F:ATP binding"/>
    <property type="evidence" value="ECO:0007669"/>
    <property type="project" value="UniProtKB-KW"/>
</dbReference>